<dbReference type="GO" id="GO:0004518">
    <property type="term" value="F:nuclease activity"/>
    <property type="evidence" value="ECO:0007669"/>
    <property type="project" value="UniProtKB-KW"/>
</dbReference>
<dbReference type="GO" id="GO:0046872">
    <property type="term" value="F:metal ion binding"/>
    <property type="evidence" value="ECO:0007669"/>
    <property type="project" value="UniProtKB-KW"/>
</dbReference>
<evidence type="ECO:0000256" key="1">
    <source>
        <dbReference type="ARBA" id="ARBA00022722"/>
    </source>
</evidence>
<keyword evidence="1" id="KW-0540">Nuclease</keyword>
<evidence type="ECO:0000256" key="4">
    <source>
        <dbReference type="ARBA" id="ARBA00022842"/>
    </source>
</evidence>
<dbReference type="SUPFAM" id="SSF88723">
    <property type="entry name" value="PIN domain-like"/>
    <property type="match status" value="1"/>
</dbReference>
<name>A0A9D2C9C4_9MICO</name>
<gene>
    <name evidence="6" type="ORF">H9830_02830</name>
</gene>
<evidence type="ECO:0000313" key="6">
    <source>
        <dbReference type="EMBL" id="HIY65195.1"/>
    </source>
</evidence>
<evidence type="ECO:0000256" key="3">
    <source>
        <dbReference type="ARBA" id="ARBA00022801"/>
    </source>
</evidence>
<dbReference type="InterPro" id="IPR002716">
    <property type="entry name" value="PIN_dom"/>
</dbReference>
<accession>A0A9D2C9C4</accession>
<dbReference type="Pfam" id="PF01850">
    <property type="entry name" value="PIN"/>
    <property type="match status" value="1"/>
</dbReference>
<keyword evidence="2" id="KW-0479">Metal-binding</keyword>
<dbReference type="EMBL" id="DXDC01000085">
    <property type="protein sequence ID" value="HIY65195.1"/>
    <property type="molecule type" value="Genomic_DNA"/>
</dbReference>
<feature type="domain" description="PIN" evidence="5">
    <location>
        <begin position="6"/>
        <end position="60"/>
    </location>
</feature>
<reference evidence="6" key="2">
    <citation type="submission" date="2021-04" db="EMBL/GenBank/DDBJ databases">
        <authorList>
            <person name="Gilroy R."/>
        </authorList>
    </citation>
    <scope>NUCLEOTIDE SEQUENCE</scope>
    <source>
        <strain evidence="6">ChiGjej1B1-98</strain>
    </source>
</reference>
<sequence>MEHWIRDLQREYRGRILAVDEEVVIRWASLGAERTLPVLDGLIAATALEHGLTVATRNERDYADTGVAVFNPFAD</sequence>
<reference evidence="6" key="1">
    <citation type="journal article" date="2021" name="PeerJ">
        <title>Extensive microbial diversity within the chicken gut microbiome revealed by metagenomics and culture.</title>
        <authorList>
            <person name="Gilroy R."/>
            <person name="Ravi A."/>
            <person name="Getino M."/>
            <person name="Pursley I."/>
            <person name="Horton D.L."/>
            <person name="Alikhan N.F."/>
            <person name="Baker D."/>
            <person name="Gharbi K."/>
            <person name="Hall N."/>
            <person name="Watson M."/>
            <person name="Adriaenssens E.M."/>
            <person name="Foster-Nyarko E."/>
            <person name="Jarju S."/>
            <person name="Secka A."/>
            <person name="Antonio M."/>
            <person name="Oren A."/>
            <person name="Chaudhuri R.R."/>
            <person name="La Ragione R."/>
            <person name="Hildebrand F."/>
            <person name="Pallen M.J."/>
        </authorList>
    </citation>
    <scope>NUCLEOTIDE SEQUENCE</scope>
    <source>
        <strain evidence="6">ChiGjej1B1-98</strain>
    </source>
</reference>
<comment type="caution">
    <text evidence="6">The sequence shown here is derived from an EMBL/GenBank/DDBJ whole genome shotgun (WGS) entry which is preliminary data.</text>
</comment>
<evidence type="ECO:0000313" key="7">
    <source>
        <dbReference type="Proteomes" id="UP000824005"/>
    </source>
</evidence>
<protein>
    <submittedName>
        <fullName evidence="6">PIN domain-containing protein</fullName>
    </submittedName>
</protein>
<evidence type="ECO:0000259" key="5">
    <source>
        <dbReference type="Pfam" id="PF01850"/>
    </source>
</evidence>
<evidence type="ECO:0000256" key="2">
    <source>
        <dbReference type="ARBA" id="ARBA00022723"/>
    </source>
</evidence>
<dbReference type="InterPro" id="IPR029060">
    <property type="entry name" value="PIN-like_dom_sf"/>
</dbReference>
<organism evidence="6 7">
    <name type="scientific">Candidatus Agrococcus pullicola</name>
    <dbReference type="NCBI Taxonomy" id="2838429"/>
    <lineage>
        <taxon>Bacteria</taxon>
        <taxon>Bacillati</taxon>
        <taxon>Actinomycetota</taxon>
        <taxon>Actinomycetes</taxon>
        <taxon>Micrococcales</taxon>
        <taxon>Microbacteriaceae</taxon>
        <taxon>Agrococcus</taxon>
    </lineage>
</organism>
<keyword evidence="4" id="KW-0460">Magnesium</keyword>
<keyword evidence="3" id="KW-0378">Hydrolase</keyword>
<dbReference type="AlphaFoldDB" id="A0A9D2C9C4"/>
<dbReference type="Gene3D" id="3.40.50.1010">
    <property type="entry name" value="5'-nuclease"/>
    <property type="match status" value="1"/>
</dbReference>
<proteinExistence type="predicted"/>
<dbReference type="Proteomes" id="UP000824005">
    <property type="component" value="Unassembled WGS sequence"/>
</dbReference>
<dbReference type="GO" id="GO:0016787">
    <property type="term" value="F:hydrolase activity"/>
    <property type="evidence" value="ECO:0007669"/>
    <property type="project" value="UniProtKB-KW"/>
</dbReference>